<dbReference type="SUPFAM" id="SSF53335">
    <property type="entry name" value="S-adenosyl-L-methionine-dependent methyltransferases"/>
    <property type="match status" value="1"/>
</dbReference>
<keyword evidence="2" id="KW-0489">Methyltransferase</keyword>
<dbReference type="GO" id="GO:0032259">
    <property type="term" value="P:methylation"/>
    <property type="evidence" value="ECO:0007669"/>
    <property type="project" value="UniProtKB-KW"/>
</dbReference>
<dbReference type="Proteomes" id="UP000265801">
    <property type="component" value="Unassembled WGS sequence"/>
</dbReference>
<dbReference type="Gene3D" id="3.40.50.150">
    <property type="entry name" value="Vaccinia Virus protein VP39"/>
    <property type="match status" value="1"/>
</dbReference>
<dbReference type="OrthoDB" id="9791837at2"/>
<dbReference type="InterPro" id="IPR029063">
    <property type="entry name" value="SAM-dependent_MTases_sf"/>
</dbReference>
<reference evidence="2 3" key="1">
    <citation type="submission" date="2018-09" db="EMBL/GenBank/DDBJ databases">
        <title>Bacillus saliacetes sp. nov., isolated from Thai shrimp paste (Ka-pi).</title>
        <authorList>
            <person name="Daroonpunt R."/>
            <person name="Tanasupawat S."/>
            <person name="Yiamsombut S."/>
        </authorList>
    </citation>
    <scope>NUCLEOTIDE SEQUENCE [LARGE SCALE GENOMIC DNA]</scope>
    <source>
        <strain evidence="2 3">SKP7-4</strain>
    </source>
</reference>
<dbReference type="GO" id="GO:0008757">
    <property type="term" value="F:S-adenosylmethionine-dependent methyltransferase activity"/>
    <property type="evidence" value="ECO:0007669"/>
    <property type="project" value="InterPro"/>
</dbReference>
<dbReference type="AlphaFoldDB" id="A0A3A1QQW7"/>
<dbReference type="EMBL" id="QXIR01000034">
    <property type="protein sequence ID" value="RIW29277.1"/>
    <property type="molecule type" value="Genomic_DNA"/>
</dbReference>
<evidence type="ECO:0000259" key="1">
    <source>
        <dbReference type="Pfam" id="PF08241"/>
    </source>
</evidence>
<keyword evidence="3" id="KW-1185">Reference proteome</keyword>
<evidence type="ECO:0000313" key="3">
    <source>
        <dbReference type="Proteomes" id="UP000265801"/>
    </source>
</evidence>
<comment type="caution">
    <text evidence="2">The sequence shown here is derived from an EMBL/GenBank/DDBJ whole genome shotgun (WGS) entry which is preliminary data.</text>
</comment>
<accession>A0A3A1QQW7</accession>
<dbReference type="PANTHER" id="PTHR43861">
    <property type="entry name" value="TRANS-ACONITATE 2-METHYLTRANSFERASE-RELATED"/>
    <property type="match status" value="1"/>
</dbReference>
<dbReference type="PANTHER" id="PTHR43861:SF1">
    <property type="entry name" value="TRANS-ACONITATE 2-METHYLTRANSFERASE"/>
    <property type="match status" value="1"/>
</dbReference>
<feature type="domain" description="Methyltransferase type 11" evidence="1">
    <location>
        <begin position="52"/>
        <end position="146"/>
    </location>
</feature>
<name>A0A3A1QQW7_9BACI</name>
<sequence length="245" mass="28067">MKLIHKGSSVYEEKEFFDRFMARRQKQESPNNAMEKPVFLELIGNVRGKTILDLGCGDGLFGKELLDSGASRYTGVDGSKNMVESAISSYASEKADFLLGDLENLTLEESKYDLIVSRMALHYIENLEAVIHTVYKALKPGGQFVFSVMHPVITATFDHFSGTEKRTHWVVDNYFETGKRVEAWMDHSVVKYHRTIEEYVSLALTNGFTFKNLKEAAPRKDAFQDEEEFQRRLRIPLILIVQLQK</sequence>
<gene>
    <name evidence="2" type="ORF">D3H55_19300</name>
</gene>
<proteinExistence type="predicted"/>
<protein>
    <submittedName>
        <fullName evidence="2">Class I SAM-dependent methyltransferase</fullName>
    </submittedName>
</protein>
<dbReference type="InterPro" id="IPR013216">
    <property type="entry name" value="Methyltransf_11"/>
</dbReference>
<evidence type="ECO:0000313" key="2">
    <source>
        <dbReference type="EMBL" id="RIW29277.1"/>
    </source>
</evidence>
<keyword evidence="2" id="KW-0808">Transferase</keyword>
<organism evidence="2 3">
    <name type="scientific">Bacillus salacetis</name>
    <dbReference type="NCBI Taxonomy" id="2315464"/>
    <lineage>
        <taxon>Bacteria</taxon>
        <taxon>Bacillati</taxon>
        <taxon>Bacillota</taxon>
        <taxon>Bacilli</taxon>
        <taxon>Bacillales</taxon>
        <taxon>Bacillaceae</taxon>
        <taxon>Bacillus</taxon>
    </lineage>
</organism>
<dbReference type="Pfam" id="PF08241">
    <property type="entry name" value="Methyltransf_11"/>
    <property type="match status" value="1"/>
</dbReference>
<dbReference type="CDD" id="cd02440">
    <property type="entry name" value="AdoMet_MTases"/>
    <property type="match status" value="1"/>
</dbReference>